<proteinExistence type="predicted"/>
<evidence type="ECO:0000313" key="4">
    <source>
        <dbReference type="Proteomes" id="UP000400924"/>
    </source>
</evidence>
<gene>
    <name evidence="3" type="ORF">FNH08_01300</name>
</gene>
<dbReference type="Gene3D" id="3.50.50.60">
    <property type="entry name" value="FAD/NAD(P)-binding domain"/>
    <property type="match status" value="1"/>
</dbReference>
<name>A0A5N8XBH2_9ACTN</name>
<evidence type="ECO:0000259" key="2">
    <source>
        <dbReference type="Pfam" id="PF04324"/>
    </source>
</evidence>
<dbReference type="CDD" id="cd19946">
    <property type="entry name" value="GlpA-like_Fer2_BFD-like"/>
    <property type="match status" value="1"/>
</dbReference>
<protein>
    <submittedName>
        <fullName evidence="3">FAD-dependent oxidoreductase</fullName>
    </submittedName>
</protein>
<dbReference type="Pfam" id="PF01266">
    <property type="entry name" value="DAO"/>
    <property type="match status" value="1"/>
</dbReference>
<dbReference type="AlphaFoldDB" id="A0A5N8XBH2"/>
<dbReference type="InterPro" id="IPR041854">
    <property type="entry name" value="BFD-like_2Fe2S-bd_dom_sf"/>
</dbReference>
<reference evidence="3 4" key="1">
    <citation type="submission" date="2019-07" db="EMBL/GenBank/DDBJ databases">
        <title>New species of Amycolatopsis and Streptomyces.</title>
        <authorList>
            <person name="Duangmal K."/>
            <person name="Teo W.F.A."/>
            <person name="Lipun K."/>
        </authorList>
    </citation>
    <scope>NUCLEOTIDE SEQUENCE [LARGE SCALE GENOMIC DNA]</scope>
    <source>
        <strain evidence="3 4">NBRC 106415</strain>
    </source>
</reference>
<dbReference type="EMBL" id="VJZC01000004">
    <property type="protein sequence ID" value="MPY55875.1"/>
    <property type="molecule type" value="Genomic_DNA"/>
</dbReference>
<dbReference type="PANTHER" id="PTHR42720:SF1">
    <property type="entry name" value="GLYCEROL 3-PHOSPHATE OXIDASE"/>
    <property type="match status" value="1"/>
</dbReference>
<feature type="domain" description="BFD-like [2Fe-2S]-binding" evidence="2">
    <location>
        <begin position="398"/>
        <end position="445"/>
    </location>
</feature>
<dbReference type="Proteomes" id="UP000400924">
    <property type="component" value="Unassembled WGS sequence"/>
</dbReference>
<dbReference type="Gene3D" id="1.10.10.1100">
    <property type="entry name" value="BFD-like [2Fe-2S]-binding domain"/>
    <property type="match status" value="1"/>
</dbReference>
<dbReference type="PANTHER" id="PTHR42720">
    <property type="entry name" value="GLYCEROL-3-PHOSPHATE DEHYDROGENASE"/>
    <property type="match status" value="1"/>
</dbReference>
<dbReference type="InterPro" id="IPR036188">
    <property type="entry name" value="FAD/NAD-bd_sf"/>
</dbReference>
<sequence length="471" mass="49735">MSPRSDYDVLIIGGGVLGTAVAERLARTETRVGLVEAENDVAEHASKGNAGVAVSYYGAPGTLETQLINTSAPLWEEVCARLDVPYRRIGGVMVALDAAEAERLEHTHQEVLACGVAVQALDARQVLAREPLVTPHAVAGLLLPDEGIVDPMRLTAAYARLAATNGCDFRFAERVVGIERDSDEVLAVITPTSRLTARFIVNAAGVGAAGISRIAGGEPLVSRPRKGQYAVVDRAFGQRLSSIVFCTHLPDTKGTNVVPTTHGSVLLGPTAQDIEDPDDRATDAETIESVVDRAARLVPEVRDAYIMKTFAANRPAGDEQHRLRFDTKVPNLLHCTDRSAGVSISPAAADYTLGLLREAGLDAPDRPSAQRVLPPVPRLRTSEHPERLIAENPSSGMVVCACEQVSSAEIEAALTGPVPATSVEGVRKRTGAGYGRCQGSLCLAGISFMTAMNTGTDPATVMHTTRGTVGS</sequence>
<dbReference type="Gene3D" id="3.30.9.10">
    <property type="entry name" value="D-Amino Acid Oxidase, subunit A, domain 2"/>
    <property type="match status" value="1"/>
</dbReference>
<evidence type="ECO:0000259" key="1">
    <source>
        <dbReference type="Pfam" id="PF01266"/>
    </source>
</evidence>
<dbReference type="Pfam" id="PF04324">
    <property type="entry name" value="Fer2_BFD"/>
    <property type="match status" value="1"/>
</dbReference>
<dbReference type="SUPFAM" id="SSF54373">
    <property type="entry name" value="FAD-linked reductases, C-terminal domain"/>
    <property type="match status" value="1"/>
</dbReference>
<comment type="caution">
    <text evidence="3">The sequence shown here is derived from an EMBL/GenBank/DDBJ whole genome shotgun (WGS) entry which is preliminary data.</text>
</comment>
<accession>A0A5N8XBH2</accession>
<keyword evidence="4" id="KW-1185">Reference proteome</keyword>
<dbReference type="InterPro" id="IPR006076">
    <property type="entry name" value="FAD-dep_OxRdtase"/>
</dbReference>
<dbReference type="SUPFAM" id="SSF51905">
    <property type="entry name" value="FAD/NAD(P)-binding domain"/>
    <property type="match status" value="1"/>
</dbReference>
<feature type="domain" description="FAD dependent oxidoreductase" evidence="1">
    <location>
        <begin position="8"/>
        <end position="352"/>
    </location>
</feature>
<dbReference type="InterPro" id="IPR052745">
    <property type="entry name" value="G3P_Oxidase/Oxidoreductase"/>
</dbReference>
<dbReference type="InterPro" id="IPR007419">
    <property type="entry name" value="BFD-like_2Fe2S-bd_dom"/>
</dbReference>
<evidence type="ECO:0000313" key="3">
    <source>
        <dbReference type="EMBL" id="MPY55875.1"/>
    </source>
</evidence>
<organism evidence="3 4">
    <name type="scientific">Streptomyces spongiae</name>
    <dbReference type="NCBI Taxonomy" id="565072"/>
    <lineage>
        <taxon>Bacteria</taxon>
        <taxon>Bacillati</taxon>
        <taxon>Actinomycetota</taxon>
        <taxon>Actinomycetes</taxon>
        <taxon>Kitasatosporales</taxon>
        <taxon>Streptomycetaceae</taxon>
        <taxon>Streptomyces</taxon>
    </lineage>
</organism>